<protein>
    <submittedName>
        <fullName evidence="1">DUF1273 family protein</fullName>
    </submittedName>
</protein>
<dbReference type="AlphaFoldDB" id="A0A9D1J4X6"/>
<reference evidence="1" key="2">
    <citation type="journal article" date="2021" name="PeerJ">
        <title>Extensive microbial diversity within the chicken gut microbiome revealed by metagenomics and culture.</title>
        <authorList>
            <person name="Gilroy R."/>
            <person name="Ravi A."/>
            <person name="Getino M."/>
            <person name="Pursley I."/>
            <person name="Horton D.L."/>
            <person name="Alikhan N.F."/>
            <person name="Baker D."/>
            <person name="Gharbi K."/>
            <person name="Hall N."/>
            <person name="Watson M."/>
            <person name="Adriaenssens E.M."/>
            <person name="Foster-Nyarko E."/>
            <person name="Jarju S."/>
            <person name="Secka A."/>
            <person name="Antonio M."/>
            <person name="Oren A."/>
            <person name="Chaudhuri R.R."/>
            <person name="La Ragione R."/>
            <person name="Hildebrand F."/>
            <person name="Pallen M.J."/>
        </authorList>
    </citation>
    <scope>NUCLEOTIDE SEQUENCE</scope>
    <source>
        <strain evidence="1">CHK189-12415</strain>
    </source>
</reference>
<dbReference type="Proteomes" id="UP000824241">
    <property type="component" value="Unassembled WGS sequence"/>
</dbReference>
<name>A0A9D1J4X6_9FIRM</name>
<evidence type="ECO:0000313" key="2">
    <source>
        <dbReference type="Proteomes" id="UP000824241"/>
    </source>
</evidence>
<evidence type="ECO:0000313" key="1">
    <source>
        <dbReference type="EMBL" id="HIR60579.1"/>
    </source>
</evidence>
<dbReference type="Pfam" id="PF06908">
    <property type="entry name" value="YpsA"/>
    <property type="match status" value="1"/>
</dbReference>
<accession>A0A9D1J4X6</accession>
<comment type="caution">
    <text evidence="1">The sequence shown here is derived from an EMBL/GenBank/DDBJ whole genome shotgun (WGS) entry which is preliminary data.</text>
</comment>
<organism evidence="1 2">
    <name type="scientific">Candidatus Faecivivens stercoravium</name>
    <dbReference type="NCBI Taxonomy" id="2840803"/>
    <lineage>
        <taxon>Bacteria</taxon>
        <taxon>Bacillati</taxon>
        <taxon>Bacillota</taxon>
        <taxon>Clostridia</taxon>
        <taxon>Eubacteriales</taxon>
        <taxon>Oscillospiraceae</taxon>
        <taxon>Oscillospiraceae incertae sedis</taxon>
        <taxon>Candidatus Faecivivens</taxon>
    </lineage>
</organism>
<dbReference type="InterPro" id="IPR010697">
    <property type="entry name" value="YspA"/>
</dbReference>
<dbReference type="Gene3D" id="3.40.50.450">
    <property type="match status" value="1"/>
</dbReference>
<dbReference type="PANTHER" id="PTHR38440">
    <property type="entry name" value="UPF0398 PROTEIN YPSA"/>
    <property type="match status" value="1"/>
</dbReference>
<reference evidence="1" key="1">
    <citation type="submission" date="2020-10" db="EMBL/GenBank/DDBJ databases">
        <authorList>
            <person name="Gilroy R."/>
        </authorList>
    </citation>
    <scope>NUCLEOTIDE SEQUENCE</scope>
    <source>
        <strain evidence="1">CHK189-12415</strain>
    </source>
</reference>
<dbReference type="SUPFAM" id="SSF102405">
    <property type="entry name" value="MCP/YpsA-like"/>
    <property type="match status" value="1"/>
</dbReference>
<gene>
    <name evidence="1" type="ORF">IAB37_03280</name>
</gene>
<dbReference type="EMBL" id="DVHA01000106">
    <property type="protein sequence ID" value="HIR60579.1"/>
    <property type="molecule type" value="Genomic_DNA"/>
</dbReference>
<sequence>MNRMESASREKSACFTGHRPDQLRGVAADDLRLELQNLIESAVQEGYTTFYCGMAMGTDILAGELAAALREQYPWVRLVAVVPFPEQSRGWPAEWKERYQALLQKCDDAVVLLPRSRPGGYHLRNRYMVDRSALLIGVYNGAPKGGTAYTVKYAQKKGLEIRLLRPESCRR</sequence>
<dbReference type="PANTHER" id="PTHR38440:SF1">
    <property type="entry name" value="UPF0398 PROTEIN SPR0331"/>
    <property type="match status" value="1"/>
</dbReference>
<proteinExistence type="predicted"/>